<protein>
    <recommendedName>
        <fullName evidence="4">Dolichyl-phosphate-mannose-protein mannosyltransferase</fullName>
    </recommendedName>
</protein>
<accession>A0A4Q0PCH9</accession>
<organism evidence="2 3">
    <name type="scientific">Leeuwenhoekiella aequorea</name>
    <dbReference type="NCBI Taxonomy" id="283736"/>
    <lineage>
        <taxon>Bacteria</taxon>
        <taxon>Pseudomonadati</taxon>
        <taxon>Bacteroidota</taxon>
        <taxon>Flavobacteriia</taxon>
        <taxon>Flavobacteriales</taxon>
        <taxon>Flavobacteriaceae</taxon>
        <taxon>Leeuwenhoekiella</taxon>
    </lineage>
</organism>
<sequence length="356" mass="40820">MGHLKIHKSLFVYLALCIIVVVLGCLSYYILPERFFFDAIIITEDFYNEKGFFRSYPVTMLFYDSTGLGKLPFSIVALVQLPIVLLVLFNLGIPRRFAHFTLRNVLAYICIILLAFFIAMPSKEFITFLVIACIPLILKSRKYNLRTTVFILFALIVLFGIWYRPYYILIPIISGVIYLTSLINFKRKVLAGIFSGLLVLVFLSLSYGVVQGEYLSQSTREELNEQRAGEEATNSAITSPVATESWYGEAVGIFYGFASVNLPLNGLKHILKPQILAFVIWQLLLTFYLLFLYRNCLKNKSVYSYEIWAFYLVFAYFIVQGVFEPDLGSAVKHKIGILPLIYFALYYDSFRKSVSI</sequence>
<gene>
    <name evidence="2" type="ORF">DSM00_139</name>
</gene>
<dbReference type="EMBL" id="QOVM01000001">
    <property type="protein sequence ID" value="RXG24351.1"/>
    <property type="molecule type" value="Genomic_DNA"/>
</dbReference>
<feature type="transmembrane region" description="Helical" evidence="1">
    <location>
        <begin position="189"/>
        <end position="210"/>
    </location>
</feature>
<evidence type="ECO:0008006" key="4">
    <source>
        <dbReference type="Google" id="ProtNLM"/>
    </source>
</evidence>
<reference evidence="2 3" key="1">
    <citation type="submission" date="2018-07" db="EMBL/GenBank/DDBJ databases">
        <title>Leeuwenhoekiella genomics.</title>
        <authorList>
            <person name="Tahon G."/>
            <person name="Willems A."/>
        </authorList>
    </citation>
    <scope>NUCLEOTIDE SEQUENCE [LARGE SCALE GENOMIC DNA]</scope>
    <source>
        <strain evidence="2 3">LMG 22550</strain>
    </source>
</reference>
<dbReference type="Proteomes" id="UP000289238">
    <property type="component" value="Unassembled WGS sequence"/>
</dbReference>
<feature type="transmembrane region" description="Helical" evidence="1">
    <location>
        <begin position="105"/>
        <end position="138"/>
    </location>
</feature>
<keyword evidence="1" id="KW-0472">Membrane</keyword>
<comment type="caution">
    <text evidence="2">The sequence shown here is derived from an EMBL/GenBank/DDBJ whole genome shotgun (WGS) entry which is preliminary data.</text>
</comment>
<evidence type="ECO:0000313" key="2">
    <source>
        <dbReference type="EMBL" id="RXG24351.1"/>
    </source>
</evidence>
<dbReference type="RefSeq" id="WP_128756099.1">
    <property type="nucleotide sequence ID" value="NZ_QOVM01000001.1"/>
</dbReference>
<feature type="transmembrane region" description="Helical" evidence="1">
    <location>
        <begin position="305"/>
        <end position="323"/>
    </location>
</feature>
<keyword evidence="3" id="KW-1185">Reference proteome</keyword>
<keyword evidence="1" id="KW-0812">Transmembrane</keyword>
<feature type="transmembrane region" description="Helical" evidence="1">
    <location>
        <begin position="71"/>
        <end position="93"/>
    </location>
</feature>
<evidence type="ECO:0000313" key="3">
    <source>
        <dbReference type="Proteomes" id="UP000289238"/>
    </source>
</evidence>
<feature type="transmembrane region" description="Helical" evidence="1">
    <location>
        <begin position="150"/>
        <end position="177"/>
    </location>
</feature>
<proteinExistence type="predicted"/>
<dbReference type="PROSITE" id="PS51257">
    <property type="entry name" value="PROKAR_LIPOPROTEIN"/>
    <property type="match status" value="1"/>
</dbReference>
<feature type="transmembrane region" description="Helical" evidence="1">
    <location>
        <begin position="275"/>
        <end position="293"/>
    </location>
</feature>
<evidence type="ECO:0000256" key="1">
    <source>
        <dbReference type="SAM" id="Phobius"/>
    </source>
</evidence>
<feature type="transmembrane region" description="Helical" evidence="1">
    <location>
        <begin position="12"/>
        <end position="31"/>
    </location>
</feature>
<keyword evidence="1" id="KW-1133">Transmembrane helix</keyword>
<dbReference type="AlphaFoldDB" id="A0A4Q0PCH9"/>
<name>A0A4Q0PCH9_9FLAO</name>
<dbReference type="OrthoDB" id="2286267at2"/>